<gene>
    <name evidence="1" type="ORF">B0I31_1098</name>
</gene>
<organism evidence="1 2">
    <name type="scientific">Saccharothrix carnea</name>
    <dbReference type="NCBI Taxonomy" id="1280637"/>
    <lineage>
        <taxon>Bacteria</taxon>
        <taxon>Bacillati</taxon>
        <taxon>Actinomycetota</taxon>
        <taxon>Actinomycetes</taxon>
        <taxon>Pseudonocardiales</taxon>
        <taxon>Pseudonocardiaceae</taxon>
        <taxon>Saccharothrix</taxon>
    </lineage>
</organism>
<name>A0A2P8I431_SACCR</name>
<evidence type="ECO:0000313" key="2">
    <source>
        <dbReference type="Proteomes" id="UP000241118"/>
    </source>
</evidence>
<dbReference type="Proteomes" id="UP000241118">
    <property type="component" value="Unassembled WGS sequence"/>
</dbReference>
<sequence>MRPCWRLTALAQMSVVSISTSKEVVMMLASRSLPMATTTRWNSGTPSCRRASASVLSAVTTWGSRLA</sequence>
<proteinExistence type="predicted"/>
<reference evidence="1 2" key="1">
    <citation type="submission" date="2018-03" db="EMBL/GenBank/DDBJ databases">
        <title>Genomic Encyclopedia of Type Strains, Phase III (KMG-III): the genomes of soil and plant-associated and newly described type strains.</title>
        <authorList>
            <person name="Whitman W."/>
        </authorList>
    </citation>
    <scope>NUCLEOTIDE SEQUENCE [LARGE SCALE GENOMIC DNA]</scope>
    <source>
        <strain evidence="1 2">CGMCC 4.7097</strain>
    </source>
</reference>
<dbReference type="AlphaFoldDB" id="A0A2P8I431"/>
<dbReference type="EMBL" id="PYAX01000009">
    <property type="protein sequence ID" value="PSL53218.1"/>
    <property type="molecule type" value="Genomic_DNA"/>
</dbReference>
<evidence type="ECO:0000313" key="1">
    <source>
        <dbReference type="EMBL" id="PSL53218.1"/>
    </source>
</evidence>
<accession>A0A2P8I431</accession>
<protein>
    <submittedName>
        <fullName evidence="1">Uncharacterized protein</fullName>
    </submittedName>
</protein>
<keyword evidence="2" id="KW-1185">Reference proteome</keyword>
<comment type="caution">
    <text evidence="1">The sequence shown here is derived from an EMBL/GenBank/DDBJ whole genome shotgun (WGS) entry which is preliminary data.</text>
</comment>